<dbReference type="Gene3D" id="3.30.379.10">
    <property type="entry name" value="Chitobiase/beta-hexosaminidase domain 2-like"/>
    <property type="match status" value="1"/>
</dbReference>
<dbReference type="RefSeq" id="WP_101822837.1">
    <property type="nucleotide sequence ID" value="NZ_PJZH01000002.1"/>
</dbReference>
<dbReference type="GO" id="GO:0005975">
    <property type="term" value="P:carbohydrate metabolic process"/>
    <property type="evidence" value="ECO:0007669"/>
    <property type="project" value="InterPro"/>
</dbReference>
<dbReference type="GO" id="GO:0004563">
    <property type="term" value="F:beta-N-acetylhexosaminidase activity"/>
    <property type="evidence" value="ECO:0007669"/>
    <property type="project" value="UniProtKB-EC"/>
</dbReference>
<dbReference type="SUPFAM" id="SSF81296">
    <property type="entry name" value="E set domains"/>
    <property type="match status" value="1"/>
</dbReference>
<reference evidence="11 12" key="1">
    <citation type="submission" date="2017-12" db="EMBL/GenBank/DDBJ databases">
        <title>Characterization of six clinical isolates of Enterochimera gen. nov., a novel genus of the Yersiniaciae family and the three species Enterochimera arupensis sp. nov., Enterochimera coloradensis sp. nov, and Enterochimera californica sp. nov.</title>
        <authorList>
            <person name="Rossi A."/>
            <person name="Fisher M."/>
        </authorList>
    </citation>
    <scope>NUCLEOTIDE SEQUENCE [LARGE SCALE GENOMIC DNA]</scope>
    <source>
        <strain evidence="12">2016-Iso4</strain>
    </source>
</reference>
<dbReference type="Pfam" id="PF03174">
    <property type="entry name" value="CHB_HEX_C"/>
    <property type="match status" value="1"/>
</dbReference>
<protein>
    <recommendedName>
        <fullName evidence="3">beta-N-acetylhexosaminidase</fullName>
        <ecNumber evidence="3">3.2.1.52</ecNumber>
    </recommendedName>
    <alternativeName>
        <fullName evidence="6">Beta-N-acetylhexosaminidase</fullName>
    </alternativeName>
    <alternativeName>
        <fullName evidence="7">N-acetyl-beta-glucosaminidase</fullName>
    </alternativeName>
</protein>
<dbReference type="Gene3D" id="2.60.40.10">
    <property type="entry name" value="Immunoglobulins"/>
    <property type="match status" value="1"/>
</dbReference>
<evidence type="ECO:0000256" key="1">
    <source>
        <dbReference type="ARBA" id="ARBA00001231"/>
    </source>
</evidence>
<dbReference type="OrthoDB" id="9763537at2"/>
<evidence type="ECO:0000259" key="10">
    <source>
        <dbReference type="SMART" id="SM01081"/>
    </source>
</evidence>
<dbReference type="InterPro" id="IPR004866">
    <property type="entry name" value="CHB/HEX_N_dom"/>
</dbReference>
<feature type="signal peptide" evidence="9">
    <location>
        <begin position="1"/>
        <end position="25"/>
    </location>
</feature>
<keyword evidence="5" id="KW-0326">Glycosidase</keyword>
<dbReference type="SUPFAM" id="SSF55545">
    <property type="entry name" value="beta-N-acetylhexosaminidase-like domain"/>
    <property type="match status" value="1"/>
</dbReference>
<accession>A0A2N5EB95</accession>
<evidence type="ECO:0000256" key="7">
    <source>
        <dbReference type="ARBA" id="ARBA00033000"/>
    </source>
</evidence>
<dbReference type="SUPFAM" id="SSF51445">
    <property type="entry name" value="(Trans)glycosidases"/>
    <property type="match status" value="1"/>
</dbReference>
<dbReference type="SUPFAM" id="SSF49384">
    <property type="entry name" value="Carbohydrate-binding domain"/>
    <property type="match status" value="1"/>
</dbReference>
<evidence type="ECO:0000256" key="8">
    <source>
        <dbReference type="PIRSR" id="PIRSR625705-1"/>
    </source>
</evidence>
<dbReference type="Pfam" id="PF02838">
    <property type="entry name" value="Glyco_hydro_20b"/>
    <property type="match status" value="1"/>
</dbReference>
<dbReference type="EMBL" id="PJZH01000002">
    <property type="protein sequence ID" value="PLR39408.1"/>
    <property type="molecule type" value="Genomic_DNA"/>
</dbReference>
<dbReference type="Gene3D" id="3.20.20.80">
    <property type="entry name" value="Glycosidases"/>
    <property type="match status" value="1"/>
</dbReference>
<feature type="chain" id="PRO_5014898184" description="beta-N-acetylhexosaminidase" evidence="9">
    <location>
        <begin position="26"/>
        <end position="888"/>
    </location>
</feature>
<gene>
    <name evidence="11" type="ORF">CYR32_04125</name>
</gene>
<keyword evidence="4" id="KW-0378">Hydrolase</keyword>
<comment type="caution">
    <text evidence="11">The sequence shown here is derived from an EMBL/GenBank/DDBJ whole genome shotgun (WGS) entry which is preliminary data.</text>
</comment>
<dbReference type="CDD" id="cd02847">
    <property type="entry name" value="E_set_Chitobiase_C"/>
    <property type="match status" value="1"/>
</dbReference>
<name>A0A2N5EB95_9GAMM</name>
<dbReference type="InterPro" id="IPR008965">
    <property type="entry name" value="CBM2/CBM3_carb-bd_dom_sf"/>
</dbReference>
<dbReference type="InterPro" id="IPR015883">
    <property type="entry name" value="Glyco_hydro_20_cat"/>
</dbReference>
<dbReference type="InterPro" id="IPR013783">
    <property type="entry name" value="Ig-like_fold"/>
</dbReference>
<dbReference type="Pfam" id="PF00728">
    <property type="entry name" value="Glyco_hydro_20"/>
    <property type="match status" value="1"/>
</dbReference>
<dbReference type="PRINTS" id="PR00738">
    <property type="entry name" value="GLHYDRLASE20"/>
</dbReference>
<dbReference type="InterPro" id="IPR025705">
    <property type="entry name" value="Beta_hexosaminidase_sua/sub"/>
</dbReference>
<dbReference type="Pfam" id="PF03173">
    <property type="entry name" value="CHB_HEX"/>
    <property type="match status" value="1"/>
</dbReference>
<dbReference type="GO" id="GO:0030203">
    <property type="term" value="P:glycosaminoglycan metabolic process"/>
    <property type="evidence" value="ECO:0007669"/>
    <property type="project" value="TreeGrafter"/>
</dbReference>
<dbReference type="GO" id="GO:0016020">
    <property type="term" value="C:membrane"/>
    <property type="evidence" value="ECO:0007669"/>
    <property type="project" value="TreeGrafter"/>
</dbReference>
<evidence type="ECO:0000313" key="11">
    <source>
        <dbReference type="EMBL" id="PLR39408.1"/>
    </source>
</evidence>
<dbReference type="PANTHER" id="PTHR22600">
    <property type="entry name" value="BETA-HEXOSAMINIDASE"/>
    <property type="match status" value="1"/>
</dbReference>
<dbReference type="EC" id="3.2.1.52" evidence="3"/>
<evidence type="ECO:0000256" key="6">
    <source>
        <dbReference type="ARBA" id="ARBA00030512"/>
    </source>
</evidence>
<sequence length="888" mass="98226">MKTRFLRTTLAASVASLMLAAPSQASQQTVDEISRFTLNYQINDNQANGHGIDCRALGADWASCNSVTLTLTNPGAAVNARDWAIYFSSIRPVLQVNDPRFTVTRLTGDLHRLAPTAAFQGFSANSRTAIPLVLEYWQVANSDIMPRWYVTAGGAEPKIISNTDTEDVAQFMAEITPANLKRAPDDNNIAMTPTTRFVKNRDVTLLPASALRGQIMPTPLQVKVHPNDVVLDKGLKADLTALPVASQQAVRARMALLGLPEQPGGYPLTTRIDHTAFSGTLAVNGAYRLTIGERGAEVVGYDHSGVFYGVQSMLSLLPVKGEKRIARLTAEDAPRFLYRGMHMDVGRNFHSKAAVLRLLDEMAAYKLNTFQFHLSDDEGWRLEIPGLPELTEIGSKRCHDLAETRCLLPQLGSGPFSNNNGSGYFSRADYIEIVKYAQARQITVIPEIDMPAHARAAVVSMEARYQRLQQAGKPEAADEYRLLDPTDTSNTTSVQYYDRRSYLNPCMPSSLRFVDKVIGEIAAMHREAGQPLTTWHFGGDEAKNIRLGPGYQDLNAPADPTKGAIDLSKEDLPWSKSKACQALVKAGGATAFDHLSSYFAVEVSKKVKAHGIDRMQAWQDGLKDAKDARAFATPRVGVNFWDTLYWGGAQSAGEWAAKGYEITLSNPDYLYFDKPYEVSAREPGYYWATRFSDEAKIFSFAPDNLPQNAETSVDRDGNAFTARGDLPWPGAHGISGQAWSETIRTDSDLEYRIYPRLMVLAERAWHRAGWELPYQPGREYQGGKTTFVDRAALAADWQRFANLMGQREIARLDRQGVAYRLPVPGARIVNGRLEANVALPGLTIQYSQDGVTWQNYQAEAKPNVEKGVWVRTLSPDGKRSSRSEQVSL</sequence>
<dbReference type="InterPro" id="IPR004867">
    <property type="entry name" value="CHB_C_dom"/>
</dbReference>
<evidence type="ECO:0000256" key="3">
    <source>
        <dbReference type="ARBA" id="ARBA00012663"/>
    </source>
</evidence>
<organism evidence="11 12">
    <name type="scientific">Chimaeribacter coloradensis</name>
    <dbReference type="NCBI Taxonomy" id="2060068"/>
    <lineage>
        <taxon>Bacteria</taxon>
        <taxon>Pseudomonadati</taxon>
        <taxon>Pseudomonadota</taxon>
        <taxon>Gammaproteobacteria</taxon>
        <taxon>Enterobacterales</taxon>
        <taxon>Yersiniaceae</taxon>
        <taxon>Chimaeribacter</taxon>
    </lineage>
</organism>
<feature type="domain" description="Chitobiase/beta-hexosaminidases N-terminal" evidence="10">
    <location>
        <begin position="34"/>
        <end position="195"/>
    </location>
</feature>
<dbReference type="InterPro" id="IPR029018">
    <property type="entry name" value="Hex-like_dom2"/>
</dbReference>
<dbReference type="PANTHER" id="PTHR22600:SF57">
    <property type="entry name" value="BETA-N-ACETYLHEXOSAMINIDASE"/>
    <property type="match status" value="1"/>
</dbReference>
<proteinExistence type="inferred from homology"/>
<evidence type="ECO:0000313" key="12">
    <source>
        <dbReference type="Proteomes" id="UP000234503"/>
    </source>
</evidence>
<comment type="similarity">
    <text evidence="2">Belongs to the glycosyl hydrolase 20 family.</text>
</comment>
<evidence type="ECO:0000256" key="2">
    <source>
        <dbReference type="ARBA" id="ARBA00006285"/>
    </source>
</evidence>
<dbReference type="SMART" id="SM01081">
    <property type="entry name" value="CHB_HEX"/>
    <property type="match status" value="1"/>
</dbReference>
<dbReference type="CDD" id="cd06569">
    <property type="entry name" value="GH20_Sm-chitobiase-like"/>
    <property type="match status" value="1"/>
</dbReference>
<dbReference type="Gene3D" id="2.60.40.290">
    <property type="match status" value="1"/>
</dbReference>
<evidence type="ECO:0000256" key="5">
    <source>
        <dbReference type="ARBA" id="ARBA00023295"/>
    </source>
</evidence>
<dbReference type="AlphaFoldDB" id="A0A2N5EB95"/>
<evidence type="ECO:0000256" key="9">
    <source>
        <dbReference type="SAM" id="SignalP"/>
    </source>
</evidence>
<dbReference type="InterPro" id="IPR017853">
    <property type="entry name" value="GH"/>
</dbReference>
<comment type="catalytic activity">
    <reaction evidence="1">
        <text>Hydrolysis of terminal non-reducing N-acetyl-D-hexosamine residues in N-acetyl-beta-D-hexosaminides.</text>
        <dbReference type="EC" id="3.2.1.52"/>
    </reaction>
</comment>
<feature type="active site" description="Proton donor" evidence="8">
    <location>
        <position position="541"/>
    </location>
</feature>
<dbReference type="InterPro" id="IPR012291">
    <property type="entry name" value="CBM2_carb-bd_dom_sf"/>
</dbReference>
<dbReference type="InterPro" id="IPR015882">
    <property type="entry name" value="HEX_bac_N"/>
</dbReference>
<dbReference type="Proteomes" id="UP000234503">
    <property type="component" value="Unassembled WGS sequence"/>
</dbReference>
<dbReference type="GO" id="GO:0030247">
    <property type="term" value="F:polysaccharide binding"/>
    <property type="evidence" value="ECO:0007669"/>
    <property type="project" value="InterPro"/>
</dbReference>
<dbReference type="InterPro" id="IPR014756">
    <property type="entry name" value="Ig_E-set"/>
</dbReference>
<evidence type="ECO:0000256" key="4">
    <source>
        <dbReference type="ARBA" id="ARBA00022801"/>
    </source>
</evidence>
<keyword evidence="9" id="KW-0732">Signal</keyword>
<keyword evidence="12" id="KW-1185">Reference proteome</keyword>